<feature type="chain" id="PRO_5015354017" evidence="1">
    <location>
        <begin position="21"/>
        <end position="141"/>
    </location>
</feature>
<feature type="domain" description="DUF2147" evidence="2">
    <location>
        <begin position="25"/>
        <end position="139"/>
    </location>
</feature>
<dbReference type="RefSeq" id="WP_107014275.1">
    <property type="nucleotide sequence ID" value="NZ_CP028136.1"/>
</dbReference>
<dbReference type="AlphaFoldDB" id="A0A2R3ZB67"/>
<gene>
    <name evidence="3" type="ORF">C7S20_15980</name>
</gene>
<dbReference type="OrthoDB" id="9814399at2"/>
<name>A0A2R3ZB67_9FLAO</name>
<dbReference type="PANTHER" id="PTHR36919">
    <property type="entry name" value="BLR1215 PROTEIN"/>
    <property type="match status" value="1"/>
</dbReference>
<dbReference type="Gene3D" id="2.40.128.520">
    <property type="match status" value="1"/>
</dbReference>
<dbReference type="InterPro" id="IPR019223">
    <property type="entry name" value="DUF2147"/>
</dbReference>
<accession>A0A2R3ZB67</accession>
<dbReference type="Proteomes" id="UP000241507">
    <property type="component" value="Chromosome"/>
</dbReference>
<evidence type="ECO:0000313" key="4">
    <source>
        <dbReference type="Proteomes" id="UP000241507"/>
    </source>
</evidence>
<dbReference type="KEGG" id="grs:C7S20_15980"/>
<evidence type="ECO:0000313" key="3">
    <source>
        <dbReference type="EMBL" id="AVR47507.1"/>
    </source>
</evidence>
<reference evidence="4" key="1">
    <citation type="submission" date="2018-03" db="EMBL/GenBank/DDBJ databases">
        <title>Gramella fulva sp. nov., isolated from a dry surface of tidal flat.</title>
        <authorList>
            <person name="Hwang S.H."/>
            <person name="Hwang W.M."/>
            <person name="Kang K."/>
            <person name="Ahn T.-Y."/>
        </authorList>
    </citation>
    <scope>NUCLEOTIDE SEQUENCE [LARGE SCALE GENOMIC DNA]</scope>
    <source>
        <strain evidence="4">SH35</strain>
    </source>
</reference>
<dbReference type="PANTHER" id="PTHR36919:SF3">
    <property type="entry name" value="BLL5882 PROTEIN"/>
    <property type="match status" value="1"/>
</dbReference>
<feature type="signal peptide" evidence="1">
    <location>
        <begin position="1"/>
        <end position="20"/>
    </location>
</feature>
<keyword evidence="4" id="KW-1185">Reference proteome</keyword>
<sequence>MKNILTYLFCMGFLCFSLNAQDVTGKWKNFNSDGKVNSIIKVYKKDGKIYGKVVKIMKEEDRDRVCTKCDGELKNKPIEGMVIMRGLHKEGDKYVGGHIVDPKKGKEYRCKIWLKENNPDLLKVRGYLAFFYKTKTWERVE</sequence>
<evidence type="ECO:0000256" key="1">
    <source>
        <dbReference type="SAM" id="SignalP"/>
    </source>
</evidence>
<dbReference type="Pfam" id="PF09917">
    <property type="entry name" value="DUF2147"/>
    <property type="match status" value="1"/>
</dbReference>
<protein>
    <submittedName>
        <fullName evidence="3">DUF2147 domain-containing protein</fullName>
    </submittedName>
</protein>
<keyword evidence="1" id="KW-0732">Signal</keyword>
<dbReference type="EMBL" id="CP028136">
    <property type="protein sequence ID" value="AVR47507.1"/>
    <property type="molecule type" value="Genomic_DNA"/>
</dbReference>
<organism evidence="3 4">
    <name type="scientific">Christiangramia fulva</name>
    <dbReference type="NCBI Taxonomy" id="2126553"/>
    <lineage>
        <taxon>Bacteria</taxon>
        <taxon>Pseudomonadati</taxon>
        <taxon>Bacteroidota</taxon>
        <taxon>Flavobacteriia</taxon>
        <taxon>Flavobacteriales</taxon>
        <taxon>Flavobacteriaceae</taxon>
        <taxon>Christiangramia</taxon>
    </lineage>
</organism>
<evidence type="ECO:0000259" key="2">
    <source>
        <dbReference type="Pfam" id="PF09917"/>
    </source>
</evidence>
<proteinExistence type="predicted"/>